<reference evidence="3" key="1">
    <citation type="submission" date="2018-05" db="EMBL/GenBank/DDBJ databases">
        <authorList>
            <person name="Lanie J.A."/>
            <person name="Ng W.-L."/>
            <person name="Kazmierczak K.M."/>
            <person name="Andrzejewski T.M."/>
            <person name="Davidsen T.M."/>
            <person name="Wayne K.J."/>
            <person name="Tettelin H."/>
            <person name="Glass J.I."/>
            <person name="Rusch D."/>
            <person name="Podicherti R."/>
            <person name="Tsui H.-C.T."/>
            <person name="Winkler M.E."/>
        </authorList>
    </citation>
    <scope>NUCLEOTIDE SEQUENCE</scope>
</reference>
<feature type="transmembrane region" description="Helical" evidence="1">
    <location>
        <begin position="135"/>
        <end position="153"/>
    </location>
</feature>
<dbReference type="Gene3D" id="1.20.1250.20">
    <property type="entry name" value="MFS general substrate transporter like domains"/>
    <property type="match status" value="2"/>
</dbReference>
<dbReference type="AlphaFoldDB" id="A0A382SP79"/>
<dbReference type="InterPro" id="IPR011701">
    <property type="entry name" value="MFS"/>
</dbReference>
<evidence type="ECO:0000259" key="2">
    <source>
        <dbReference type="PROSITE" id="PS50850"/>
    </source>
</evidence>
<name>A0A382SP79_9ZZZZ</name>
<dbReference type="SUPFAM" id="SSF103473">
    <property type="entry name" value="MFS general substrate transporter"/>
    <property type="match status" value="1"/>
</dbReference>
<feature type="domain" description="Major facilitator superfamily (MFS) profile" evidence="2">
    <location>
        <begin position="1"/>
        <end position="309"/>
    </location>
</feature>
<feature type="transmembrane region" description="Helical" evidence="1">
    <location>
        <begin position="160"/>
        <end position="180"/>
    </location>
</feature>
<dbReference type="Pfam" id="PF07690">
    <property type="entry name" value="MFS_1"/>
    <property type="match status" value="1"/>
</dbReference>
<feature type="non-terminal residue" evidence="3">
    <location>
        <position position="1"/>
    </location>
</feature>
<feature type="non-terminal residue" evidence="3">
    <location>
        <position position="309"/>
    </location>
</feature>
<dbReference type="PROSITE" id="PS50850">
    <property type="entry name" value="MFS"/>
    <property type="match status" value="1"/>
</dbReference>
<dbReference type="PANTHER" id="PTHR23526:SF2">
    <property type="entry name" value="MAJOR FACILITATOR SUPERFAMILY (MFS) PROFILE DOMAIN-CONTAINING PROTEIN"/>
    <property type="match status" value="1"/>
</dbReference>
<feature type="transmembrane region" description="Helical" evidence="1">
    <location>
        <begin position="63"/>
        <end position="81"/>
    </location>
</feature>
<feature type="transmembrane region" description="Helical" evidence="1">
    <location>
        <begin position="244"/>
        <end position="261"/>
    </location>
</feature>
<protein>
    <recommendedName>
        <fullName evidence="2">Major facilitator superfamily (MFS) profile domain-containing protein</fullName>
    </recommendedName>
</protein>
<dbReference type="InterPro" id="IPR052528">
    <property type="entry name" value="Sugar_transport-like"/>
</dbReference>
<keyword evidence="1" id="KW-0472">Membrane</keyword>
<keyword evidence="1" id="KW-1133">Transmembrane helix</keyword>
<dbReference type="InterPro" id="IPR036259">
    <property type="entry name" value="MFS_trans_sf"/>
</dbReference>
<feature type="transmembrane region" description="Helical" evidence="1">
    <location>
        <begin position="208"/>
        <end position="232"/>
    </location>
</feature>
<feature type="transmembrane region" description="Helical" evidence="1">
    <location>
        <begin position="93"/>
        <end position="115"/>
    </location>
</feature>
<evidence type="ECO:0000313" key="3">
    <source>
        <dbReference type="EMBL" id="SVD10978.1"/>
    </source>
</evidence>
<feature type="transmembrane region" description="Helical" evidence="1">
    <location>
        <begin position="37"/>
        <end position="57"/>
    </location>
</feature>
<feature type="transmembrane region" description="Helical" evidence="1">
    <location>
        <begin position="273"/>
        <end position="295"/>
    </location>
</feature>
<dbReference type="EMBL" id="UINC01130114">
    <property type="protein sequence ID" value="SVD10978.1"/>
    <property type="molecule type" value="Genomic_DNA"/>
</dbReference>
<dbReference type="PANTHER" id="PTHR23526">
    <property type="entry name" value="INTEGRAL MEMBRANE TRANSPORT PROTEIN-RELATED"/>
    <property type="match status" value="1"/>
</dbReference>
<dbReference type="GO" id="GO:0022857">
    <property type="term" value="F:transmembrane transporter activity"/>
    <property type="evidence" value="ECO:0007669"/>
    <property type="project" value="InterPro"/>
</dbReference>
<proteinExistence type="predicted"/>
<sequence>SILITSSLGGLSFLAFNNGLLLAYFSRLGINSSQILFLLALPAILQFLLIIFFSYLSDWFGKKVVGALGLIFSMCAFLFFWQAGFMEQPYRLWLVVLAVVLFGIGTAMAFSNWFALLHPLVPEKTRGHFFGRLRLTWQGFGFIFTLGVTYLLGKHQSLEIYHWVLGVLVACLLIRIPFFWKIPEVEKSRPSGIPFFSSLGMVLRIPGYLPFCAYCFLLMLFTGACPQIFSLLEKDVLQFSDDRIVLIGNLMAVGAMAGFLMGGRMVDRIGTKYVFLFCHFGFSAVILLVLMRSILPMSPFILMGLLTAG</sequence>
<organism evidence="3">
    <name type="scientific">marine metagenome</name>
    <dbReference type="NCBI Taxonomy" id="408172"/>
    <lineage>
        <taxon>unclassified sequences</taxon>
        <taxon>metagenomes</taxon>
        <taxon>ecological metagenomes</taxon>
    </lineage>
</organism>
<accession>A0A382SP79</accession>
<evidence type="ECO:0000256" key="1">
    <source>
        <dbReference type="SAM" id="Phobius"/>
    </source>
</evidence>
<feature type="transmembrane region" description="Helical" evidence="1">
    <location>
        <begin position="6"/>
        <end position="25"/>
    </location>
</feature>
<keyword evidence="1" id="KW-0812">Transmembrane</keyword>
<dbReference type="InterPro" id="IPR020846">
    <property type="entry name" value="MFS_dom"/>
</dbReference>
<gene>
    <name evidence="3" type="ORF">METZ01_LOCUS363832</name>
</gene>